<comment type="similarity">
    <text evidence="1">Belongs to the D-isomer specific 2-hydroxyacid dehydrogenase family.</text>
</comment>
<dbReference type="GO" id="GO:0051287">
    <property type="term" value="F:NAD binding"/>
    <property type="evidence" value="ECO:0007669"/>
    <property type="project" value="InterPro"/>
</dbReference>
<feature type="compositionally biased region" description="Basic and acidic residues" evidence="4">
    <location>
        <begin position="120"/>
        <end position="133"/>
    </location>
</feature>
<evidence type="ECO:0000256" key="4">
    <source>
        <dbReference type="SAM" id="MobiDB-lite"/>
    </source>
</evidence>
<dbReference type="Pfam" id="PF02826">
    <property type="entry name" value="2-Hacid_dh_C"/>
    <property type="match status" value="1"/>
</dbReference>
<dbReference type="Gene3D" id="3.40.50.720">
    <property type="entry name" value="NAD(P)-binding Rossmann-like Domain"/>
    <property type="match status" value="2"/>
</dbReference>
<dbReference type="InterPro" id="IPR006140">
    <property type="entry name" value="D-isomer_DH_NAD-bd"/>
</dbReference>
<dbReference type="PROSITE" id="PS00671">
    <property type="entry name" value="D_2_HYDROXYACID_DH_3"/>
    <property type="match status" value="1"/>
</dbReference>
<feature type="domain" description="D-isomer specific 2-hydroxyacid dehydrogenase NAD-binding" evidence="5">
    <location>
        <begin position="156"/>
        <end position="348"/>
    </location>
</feature>
<dbReference type="EMBL" id="ML992675">
    <property type="protein sequence ID" value="KAF2211669.1"/>
    <property type="molecule type" value="Genomic_DNA"/>
</dbReference>
<keyword evidence="3" id="KW-0520">NAD</keyword>
<dbReference type="InterPro" id="IPR050857">
    <property type="entry name" value="D-2-hydroxyacid_DH"/>
</dbReference>
<gene>
    <name evidence="6" type="ORF">CERZMDRAFT_112393</name>
</gene>
<evidence type="ECO:0000256" key="1">
    <source>
        <dbReference type="ARBA" id="ARBA00005854"/>
    </source>
</evidence>
<name>A0A6A6FDV1_9PEZI</name>
<keyword evidence="7" id="KW-1185">Reference proteome</keyword>
<feature type="region of interest" description="Disordered" evidence="4">
    <location>
        <begin position="120"/>
        <end position="146"/>
    </location>
</feature>
<accession>A0A6A6FDV1</accession>
<evidence type="ECO:0000256" key="3">
    <source>
        <dbReference type="ARBA" id="ARBA00023027"/>
    </source>
</evidence>
<sequence>MPEEQEQGRQEKNITALKKVAVLDDYAGIARKHFDDISGVEVSYFDHTLDAAKEEGLRGLIGRLGPYEIISSMRERTAFPPELLSSLPNLKLLLTTGMRNNAISLPAATENGVVVTGTKGERLPDSHYHENETGTRSYEPPPPASGPSSVIQHSWALLLGICSRIAEHHNLLQQDSEEPSWQSGTIISLAGKTLGLLGLGKLGAQFGRIAAQSFGMKIVAWSENLSQEKADEQAAKFGLEKGTFEVVKNKKELCQRADVVSLQLVLSARTEKIVGKEELGWMKGSAILLNTSRGGLVDEEALVECLKRKEIAGFASDVFWEEPLSKDSLWRRVGEWSKSQVLLSPHVAYVNEGTMNRWYEEQRENLERWVRGEEVRDRLN</sequence>
<evidence type="ECO:0000259" key="5">
    <source>
        <dbReference type="Pfam" id="PF02826"/>
    </source>
</evidence>
<dbReference type="GO" id="GO:0016491">
    <property type="term" value="F:oxidoreductase activity"/>
    <property type="evidence" value="ECO:0007669"/>
    <property type="project" value="UniProtKB-KW"/>
</dbReference>
<evidence type="ECO:0000313" key="7">
    <source>
        <dbReference type="Proteomes" id="UP000799539"/>
    </source>
</evidence>
<proteinExistence type="inferred from homology"/>
<dbReference type="AlphaFoldDB" id="A0A6A6FDV1"/>
<reference evidence="6" key="1">
    <citation type="journal article" date="2020" name="Stud. Mycol.">
        <title>101 Dothideomycetes genomes: a test case for predicting lifestyles and emergence of pathogens.</title>
        <authorList>
            <person name="Haridas S."/>
            <person name="Albert R."/>
            <person name="Binder M."/>
            <person name="Bloem J."/>
            <person name="Labutti K."/>
            <person name="Salamov A."/>
            <person name="Andreopoulos B."/>
            <person name="Baker S."/>
            <person name="Barry K."/>
            <person name="Bills G."/>
            <person name="Bluhm B."/>
            <person name="Cannon C."/>
            <person name="Castanera R."/>
            <person name="Culley D."/>
            <person name="Daum C."/>
            <person name="Ezra D."/>
            <person name="Gonzalez J."/>
            <person name="Henrissat B."/>
            <person name="Kuo A."/>
            <person name="Liang C."/>
            <person name="Lipzen A."/>
            <person name="Lutzoni F."/>
            <person name="Magnuson J."/>
            <person name="Mondo S."/>
            <person name="Nolan M."/>
            <person name="Ohm R."/>
            <person name="Pangilinan J."/>
            <person name="Park H.-J."/>
            <person name="Ramirez L."/>
            <person name="Alfaro M."/>
            <person name="Sun H."/>
            <person name="Tritt A."/>
            <person name="Yoshinaga Y."/>
            <person name="Zwiers L.-H."/>
            <person name="Turgeon B."/>
            <person name="Goodwin S."/>
            <person name="Spatafora J."/>
            <person name="Crous P."/>
            <person name="Grigoriev I."/>
        </authorList>
    </citation>
    <scope>NUCLEOTIDE SEQUENCE</scope>
    <source>
        <strain evidence="6">SCOH1-5</strain>
    </source>
</reference>
<dbReference type="SUPFAM" id="SSF52283">
    <property type="entry name" value="Formate/glycerate dehydrogenase catalytic domain-like"/>
    <property type="match status" value="1"/>
</dbReference>
<dbReference type="SUPFAM" id="SSF51735">
    <property type="entry name" value="NAD(P)-binding Rossmann-fold domains"/>
    <property type="match status" value="1"/>
</dbReference>
<organism evidence="6 7">
    <name type="scientific">Cercospora zeae-maydis SCOH1-5</name>
    <dbReference type="NCBI Taxonomy" id="717836"/>
    <lineage>
        <taxon>Eukaryota</taxon>
        <taxon>Fungi</taxon>
        <taxon>Dikarya</taxon>
        <taxon>Ascomycota</taxon>
        <taxon>Pezizomycotina</taxon>
        <taxon>Dothideomycetes</taxon>
        <taxon>Dothideomycetidae</taxon>
        <taxon>Mycosphaerellales</taxon>
        <taxon>Mycosphaerellaceae</taxon>
        <taxon>Cercospora</taxon>
    </lineage>
</organism>
<dbReference type="InterPro" id="IPR036291">
    <property type="entry name" value="NAD(P)-bd_dom_sf"/>
</dbReference>
<dbReference type="PANTHER" id="PTHR42789:SF1">
    <property type="entry name" value="D-ISOMER SPECIFIC 2-HYDROXYACID DEHYDROGENASE FAMILY PROTEIN (AFU_ORTHOLOGUE AFUA_6G10090)"/>
    <property type="match status" value="1"/>
</dbReference>
<dbReference type="Proteomes" id="UP000799539">
    <property type="component" value="Unassembled WGS sequence"/>
</dbReference>
<dbReference type="OrthoDB" id="298012at2759"/>
<keyword evidence="2" id="KW-0560">Oxidoreductase</keyword>
<dbReference type="PANTHER" id="PTHR42789">
    <property type="entry name" value="D-ISOMER SPECIFIC 2-HYDROXYACID DEHYDROGENASE FAMILY PROTEIN (AFU_ORTHOLOGUE AFUA_6G10090)"/>
    <property type="match status" value="1"/>
</dbReference>
<evidence type="ECO:0000313" key="6">
    <source>
        <dbReference type="EMBL" id="KAF2211669.1"/>
    </source>
</evidence>
<protein>
    <recommendedName>
        <fullName evidence="5">D-isomer specific 2-hydroxyacid dehydrogenase NAD-binding domain-containing protein</fullName>
    </recommendedName>
</protein>
<dbReference type="InterPro" id="IPR029753">
    <property type="entry name" value="D-isomer_DH_CS"/>
</dbReference>
<evidence type="ECO:0000256" key="2">
    <source>
        <dbReference type="ARBA" id="ARBA00023002"/>
    </source>
</evidence>